<dbReference type="WBParaSite" id="SBAD_0000104001-mRNA-1">
    <property type="protein sequence ID" value="SBAD_0000104001-mRNA-1"/>
    <property type="gene ID" value="SBAD_0000104001"/>
</dbReference>
<proteinExistence type="predicted"/>
<dbReference type="GO" id="GO:0006357">
    <property type="term" value="P:regulation of transcription by RNA polymerase II"/>
    <property type="evidence" value="ECO:0007669"/>
    <property type="project" value="InterPro"/>
</dbReference>
<dbReference type="GO" id="GO:0000977">
    <property type="term" value="F:RNA polymerase II transcription regulatory region sequence-specific DNA binding"/>
    <property type="evidence" value="ECO:0007669"/>
    <property type="project" value="TreeGrafter"/>
</dbReference>
<dbReference type="EMBL" id="UZAM01006680">
    <property type="protein sequence ID" value="VDO92883.1"/>
    <property type="molecule type" value="Genomic_DNA"/>
</dbReference>
<dbReference type="AlphaFoldDB" id="A0A183IBL4"/>
<organism evidence="3">
    <name type="scientific">Soboliphyme baturini</name>
    <dbReference type="NCBI Taxonomy" id="241478"/>
    <lineage>
        <taxon>Eukaryota</taxon>
        <taxon>Metazoa</taxon>
        <taxon>Ecdysozoa</taxon>
        <taxon>Nematoda</taxon>
        <taxon>Enoplea</taxon>
        <taxon>Dorylaimia</taxon>
        <taxon>Dioctophymatida</taxon>
        <taxon>Dioctophymatoidea</taxon>
        <taxon>Soboliphymatidae</taxon>
        <taxon>Soboliphyme</taxon>
    </lineage>
</organism>
<protein>
    <submittedName>
        <fullName evidence="3">Storkhead-box protein 1</fullName>
    </submittedName>
</protein>
<sequence>MKPTAVTSRCVAVVMSRSDGDRPGVSTGCTPENGYDIFRQFLSENQRIVWNPHVTYSIQSVDFVGFVRPGTLFLSGAEQHLECLRNAWARRLLKPPVGFTIKSVASPLALRLKIITNSVECEPGTANALNLTPSALDPIVSH</sequence>
<evidence type="ECO:0000313" key="2">
    <source>
        <dbReference type="Proteomes" id="UP000270296"/>
    </source>
</evidence>
<dbReference type="GO" id="GO:0005634">
    <property type="term" value="C:nucleus"/>
    <property type="evidence" value="ECO:0007669"/>
    <property type="project" value="TreeGrafter"/>
</dbReference>
<dbReference type="PANTHER" id="PTHR22437:SF0">
    <property type="entry name" value="FI21431P1"/>
    <property type="match status" value="1"/>
</dbReference>
<reference evidence="3" key="1">
    <citation type="submission" date="2016-06" db="UniProtKB">
        <authorList>
            <consortium name="WormBaseParasite"/>
        </authorList>
    </citation>
    <scope>IDENTIFICATION</scope>
</reference>
<dbReference type="OrthoDB" id="10020110at2759"/>
<evidence type="ECO:0000313" key="3">
    <source>
        <dbReference type="WBParaSite" id="SBAD_0000104001-mRNA-1"/>
    </source>
</evidence>
<dbReference type="InterPro" id="IPR040126">
    <property type="entry name" value="STOX1/2"/>
</dbReference>
<accession>A0A183IBL4</accession>
<keyword evidence="2" id="KW-1185">Reference proteome</keyword>
<evidence type="ECO:0000313" key="1">
    <source>
        <dbReference type="EMBL" id="VDO92883.1"/>
    </source>
</evidence>
<dbReference type="PANTHER" id="PTHR22437">
    <property type="entry name" value="WINGED HELIX DOMAIN-CONTAINING PROTEIN"/>
    <property type="match status" value="1"/>
</dbReference>
<name>A0A183IBL4_9BILA</name>
<gene>
    <name evidence="1" type="ORF">SBAD_LOCUS1008</name>
</gene>
<dbReference type="GO" id="GO:0005737">
    <property type="term" value="C:cytoplasm"/>
    <property type="evidence" value="ECO:0007669"/>
    <property type="project" value="TreeGrafter"/>
</dbReference>
<reference evidence="1 2" key="2">
    <citation type="submission" date="2018-11" db="EMBL/GenBank/DDBJ databases">
        <authorList>
            <consortium name="Pathogen Informatics"/>
        </authorList>
    </citation>
    <scope>NUCLEOTIDE SEQUENCE [LARGE SCALE GENOMIC DNA]</scope>
</reference>
<dbReference type="Proteomes" id="UP000270296">
    <property type="component" value="Unassembled WGS sequence"/>
</dbReference>